<dbReference type="Proteomes" id="UP001166402">
    <property type="component" value="Unassembled WGS sequence"/>
</dbReference>
<protein>
    <submittedName>
        <fullName evidence="2">Uncharacterized protein (DUF362 family)</fullName>
    </submittedName>
</protein>
<evidence type="ECO:0000313" key="3">
    <source>
        <dbReference type="Proteomes" id="UP001166402"/>
    </source>
</evidence>
<evidence type="ECO:0000259" key="1">
    <source>
        <dbReference type="Pfam" id="PF04015"/>
    </source>
</evidence>
<comment type="caution">
    <text evidence="2">The sequence shown here is derived from an EMBL/GenBank/DDBJ whole genome shotgun (WGS) entry which is preliminary data.</text>
</comment>
<proteinExistence type="predicted"/>
<dbReference type="Pfam" id="PF04015">
    <property type="entry name" value="DUF362"/>
    <property type="match status" value="1"/>
</dbReference>
<dbReference type="EMBL" id="JAGGLT010000024">
    <property type="protein sequence ID" value="MBP2072592.1"/>
    <property type="molecule type" value="Genomic_DNA"/>
</dbReference>
<dbReference type="RefSeq" id="WP_209454333.1">
    <property type="nucleotide sequence ID" value="NZ_JAGGLT010000024.1"/>
</dbReference>
<accession>A0ABS4NHR8</accession>
<dbReference type="InterPro" id="IPR007160">
    <property type="entry name" value="DUF362"/>
</dbReference>
<reference evidence="2" key="1">
    <citation type="submission" date="2021-03" db="EMBL/GenBank/DDBJ databases">
        <title>Genomic Encyclopedia of Type Strains, Phase IV (KMG-IV): sequencing the most valuable type-strain genomes for metagenomic binning, comparative biology and taxonomic classification.</title>
        <authorList>
            <person name="Goeker M."/>
        </authorList>
    </citation>
    <scope>NUCLEOTIDE SEQUENCE</scope>
    <source>
        <strain evidence="2">DSM 101588</strain>
    </source>
</reference>
<evidence type="ECO:0000313" key="2">
    <source>
        <dbReference type="EMBL" id="MBP2072592.1"/>
    </source>
</evidence>
<name>A0ABS4NHR8_9THEO</name>
<sequence length="366" mass="40990">MNKNDIYVIYGSNGKETVKNLLKTIKIENELNKDMLIGLKPNLVVAKVPESGATTSTDMICGIIEYLKDFGFNNIVILESSWIGESTKKAFKVCGYDKISKKYNVSLFDNKEDSFHIYNVDDFSVSICDKPMSLNYLINLPVLKGHCQTRITCALKNMKGCIPDKEKRRFHSLGLHKPIAYLNKILKPSLHIVDGLIGDLDFEEGGNPVEMNRIIAGKDPVLIDSYAAELMGYNPYDIEYIKIAESIGVGSAVLQKANIIELNSDDIAQTHFTNPGRKVQHLSKWVVENNSCSACYGSLIHALGRLDEQGLLKYLEKRIYIGQGFKEKEIDGIGIGMCTRNFTHSVNGCPPKAKDILNFLMQQLKR</sequence>
<gene>
    <name evidence="2" type="ORF">J2Z80_002132</name>
</gene>
<keyword evidence="3" id="KW-1185">Reference proteome</keyword>
<feature type="domain" description="DUF362" evidence="1">
    <location>
        <begin position="37"/>
        <end position="229"/>
    </location>
</feature>
<organism evidence="2 3">
    <name type="scientific">Thermoanaerobacterium butyriciformans</name>
    <dbReference type="NCBI Taxonomy" id="1702242"/>
    <lineage>
        <taxon>Bacteria</taxon>
        <taxon>Bacillati</taxon>
        <taxon>Bacillota</taxon>
        <taxon>Clostridia</taxon>
        <taxon>Thermoanaerobacterales</taxon>
        <taxon>Thermoanaerobacteraceae</taxon>
        <taxon>Thermoanaerobacterium</taxon>
    </lineage>
</organism>